<dbReference type="GO" id="GO:0016567">
    <property type="term" value="P:protein ubiquitination"/>
    <property type="evidence" value="ECO:0007669"/>
    <property type="project" value="TreeGrafter"/>
</dbReference>
<accession>A0A9W8IRL2</accession>
<evidence type="ECO:0000256" key="1">
    <source>
        <dbReference type="ARBA" id="ARBA00022723"/>
    </source>
</evidence>
<dbReference type="Pfam" id="PF13445">
    <property type="entry name" value="zf-RING_UBOX"/>
    <property type="match status" value="1"/>
</dbReference>
<dbReference type="InterPro" id="IPR051435">
    <property type="entry name" value="RING_finger_E3_ubiq-ligases"/>
</dbReference>
<feature type="domain" description="RING-type" evidence="5">
    <location>
        <begin position="7"/>
        <end position="47"/>
    </location>
</feature>
<dbReference type="SUPFAM" id="SSF57850">
    <property type="entry name" value="RING/U-box"/>
    <property type="match status" value="1"/>
</dbReference>
<dbReference type="Gene3D" id="3.30.40.10">
    <property type="entry name" value="Zinc/RING finger domain, C3HC4 (zinc finger)"/>
    <property type="match status" value="1"/>
</dbReference>
<keyword evidence="7" id="KW-1185">Reference proteome</keyword>
<evidence type="ECO:0000313" key="7">
    <source>
        <dbReference type="Proteomes" id="UP001140091"/>
    </source>
</evidence>
<keyword evidence="3" id="KW-0862">Zinc</keyword>
<dbReference type="EMBL" id="JANBPK010001563">
    <property type="protein sequence ID" value="KAJ2921672.1"/>
    <property type="molecule type" value="Genomic_DNA"/>
</dbReference>
<proteinExistence type="predicted"/>
<evidence type="ECO:0000256" key="3">
    <source>
        <dbReference type="ARBA" id="ARBA00022833"/>
    </source>
</evidence>
<evidence type="ECO:0000313" key="6">
    <source>
        <dbReference type="EMBL" id="KAJ2921672.1"/>
    </source>
</evidence>
<keyword evidence="2 4" id="KW-0863">Zinc-finger</keyword>
<dbReference type="GO" id="GO:0061630">
    <property type="term" value="F:ubiquitin protein ligase activity"/>
    <property type="evidence" value="ECO:0007669"/>
    <property type="project" value="TreeGrafter"/>
</dbReference>
<protein>
    <recommendedName>
        <fullName evidence="5">RING-type domain-containing protein</fullName>
    </recommendedName>
</protein>
<dbReference type="InterPro" id="IPR013083">
    <property type="entry name" value="Znf_RING/FYVE/PHD"/>
</dbReference>
<comment type="caution">
    <text evidence="6">The sequence shown here is derived from an EMBL/GenBank/DDBJ whole genome shotgun (WGS) entry which is preliminary data.</text>
</comment>
<keyword evidence="1" id="KW-0479">Metal-binding</keyword>
<dbReference type="AlphaFoldDB" id="A0A9W8IRL2"/>
<dbReference type="PROSITE" id="PS50089">
    <property type="entry name" value="ZF_RING_2"/>
    <property type="match status" value="1"/>
</dbReference>
<dbReference type="PROSITE" id="PS00518">
    <property type="entry name" value="ZF_RING_1"/>
    <property type="match status" value="1"/>
</dbReference>
<sequence>MFSIPSCGVCFHQFHPVIKPAKRITCGHVFCTECITQLVLRMEPCPLKCRSGVRLRFRDTRTLPFSVVPTSERDDCTAVADVVKAVASELQHLETSADENSKRVKILGSRITNQLSTLARFASSHRKGLANQKAALQKVYDAERLLQAEVDREQVLLAELAKAQQKFSEVSQACGSVDPDSSTGSALDVLAEISCGIRGVKRSREGLFELDERPSKRARFA</sequence>
<dbReference type="InterPro" id="IPR001841">
    <property type="entry name" value="Znf_RING"/>
</dbReference>
<dbReference type="Proteomes" id="UP001140091">
    <property type="component" value="Unassembled WGS sequence"/>
</dbReference>
<dbReference type="InterPro" id="IPR027370">
    <property type="entry name" value="Znf-RING_euk"/>
</dbReference>
<name>A0A9W8IRL2_9AGAR</name>
<organism evidence="6 7">
    <name type="scientific">Candolleomyces eurysporus</name>
    <dbReference type="NCBI Taxonomy" id="2828524"/>
    <lineage>
        <taxon>Eukaryota</taxon>
        <taxon>Fungi</taxon>
        <taxon>Dikarya</taxon>
        <taxon>Basidiomycota</taxon>
        <taxon>Agaricomycotina</taxon>
        <taxon>Agaricomycetes</taxon>
        <taxon>Agaricomycetidae</taxon>
        <taxon>Agaricales</taxon>
        <taxon>Agaricineae</taxon>
        <taxon>Psathyrellaceae</taxon>
        <taxon>Candolleomyces</taxon>
    </lineage>
</organism>
<dbReference type="SMART" id="SM00184">
    <property type="entry name" value="RING"/>
    <property type="match status" value="1"/>
</dbReference>
<dbReference type="PANTHER" id="PTHR22791:SF6">
    <property type="entry name" value="RING-TYPE DOMAIN-CONTAINING PROTEIN"/>
    <property type="match status" value="1"/>
</dbReference>
<reference evidence="6" key="1">
    <citation type="submission" date="2022-06" db="EMBL/GenBank/DDBJ databases">
        <title>Genome Sequence of Candolleomyces eurysporus.</title>
        <authorList>
            <person name="Buettner E."/>
        </authorList>
    </citation>
    <scope>NUCLEOTIDE SEQUENCE</scope>
    <source>
        <strain evidence="6">VTCC 930004</strain>
    </source>
</reference>
<dbReference type="OrthoDB" id="6331869at2759"/>
<evidence type="ECO:0000259" key="5">
    <source>
        <dbReference type="PROSITE" id="PS50089"/>
    </source>
</evidence>
<dbReference type="InterPro" id="IPR017907">
    <property type="entry name" value="Znf_RING_CS"/>
</dbReference>
<dbReference type="PANTHER" id="PTHR22791">
    <property type="entry name" value="RING-TYPE DOMAIN-CONTAINING PROTEIN"/>
    <property type="match status" value="1"/>
</dbReference>
<gene>
    <name evidence="6" type="ORF">H1R20_g15416</name>
</gene>
<feature type="non-terminal residue" evidence="6">
    <location>
        <position position="221"/>
    </location>
</feature>
<evidence type="ECO:0000256" key="4">
    <source>
        <dbReference type="PROSITE-ProRule" id="PRU00175"/>
    </source>
</evidence>
<dbReference type="GO" id="GO:0008270">
    <property type="term" value="F:zinc ion binding"/>
    <property type="evidence" value="ECO:0007669"/>
    <property type="project" value="UniProtKB-KW"/>
</dbReference>
<evidence type="ECO:0000256" key="2">
    <source>
        <dbReference type="ARBA" id="ARBA00022771"/>
    </source>
</evidence>